<comment type="caution">
    <text evidence="1">The sequence shown here is derived from an EMBL/GenBank/DDBJ whole genome shotgun (WGS) entry which is preliminary data.</text>
</comment>
<protein>
    <submittedName>
        <fullName evidence="1">Septum formation initiator family protein</fullName>
    </submittedName>
</protein>
<accession>A0A371AY85</accession>
<reference evidence="1 2" key="1">
    <citation type="submission" date="2018-07" db="EMBL/GenBank/DDBJ databases">
        <title>Anaerosacharophilus polymeroproducens gen. nov. sp. nov., an anaerobic bacterium isolated from salt field.</title>
        <authorList>
            <person name="Kim W."/>
            <person name="Yang S.-H."/>
            <person name="Oh J."/>
            <person name="Lee J.-H."/>
            <person name="Kwon K.K."/>
        </authorList>
    </citation>
    <scope>NUCLEOTIDE SEQUENCE [LARGE SCALE GENOMIC DNA]</scope>
    <source>
        <strain evidence="1 2">MCWD5</strain>
    </source>
</reference>
<dbReference type="RefSeq" id="WP_115480722.1">
    <property type="nucleotide sequence ID" value="NZ_QRCT01000012.1"/>
</dbReference>
<dbReference type="OrthoDB" id="1771181at2"/>
<dbReference type="Pfam" id="PF04977">
    <property type="entry name" value="DivIC"/>
    <property type="match status" value="1"/>
</dbReference>
<sequence>MALKSRNRKYKRRRSSNRFGMLSITVVVLLLLFVITVKSIKLHQQNKDYSAKEEYLLAKIDEESDRKKDLKEQEEYSKTKKYIEDIAKSKLGLVYENEIIFKSENE</sequence>
<evidence type="ECO:0000313" key="1">
    <source>
        <dbReference type="EMBL" id="RDU24489.1"/>
    </source>
</evidence>
<dbReference type="Proteomes" id="UP000255036">
    <property type="component" value="Unassembled WGS sequence"/>
</dbReference>
<organism evidence="1 2">
    <name type="scientific">Anaerosacchariphilus polymeriproducens</name>
    <dbReference type="NCBI Taxonomy" id="1812858"/>
    <lineage>
        <taxon>Bacteria</taxon>
        <taxon>Bacillati</taxon>
        <taxon>Bacillota</taxon>
        <taxon>Clostridia</taxon>
        <taxon>Lachnospirales</taxon>
        <taxon>Lachnospiraceae</taxon>
        <taxon>Anaerosacchariphilus</taxon>
    </lineage>
</organism>
<dbReference type="AlphaFoldDB" id="A0A371AY85"/>
<evidence type="ECO:0000313" key="2">
    <source>
        <dbReference type="Proteomes" id="UP000255036"/>
    </source>
</evidence>
<name>A0A371AY85_9FIRM</name>
<proteinExistence type="predicted"/>
<dbReference type="InterPro" id="IPR007060">
    <property type="entry name" value="FtsL/DivIC"/>
</dbReference>
<gene>
    <name evidence="1" type="ORF">DWV06_03170</name>
</gene>
<keyword evidence="2" id="KW-1185">Reference proteome</keyword>
<dbReference type="EMBL" id="QRCT01000012">
    <property type="protein sequence ID" value="RDU24489.1"/>
    <property type="molecule type" value="Genomic_DNA"/>
</dbReference>